<dbReference type="Proteomes" id="UP000662111">
    <property type="component" value="Unassembled WGS sequence"/>
</dbReference>
<comment type="caution">
    <text evidence="3">The sequence shown here is derived from an EMBL/GenBank/DDBJ whole genome shotgun (WGS) entry which is preliminary data.</text>
</comment>
<evidence type="ECO:0008006" key="5">
    <source>
        <dbReference type="Google" id="ProtNLM"/>
    </source>
</evidence>
<organism evidence="3 4">
    <name type="scientific">Ornithinimicrobium pekingense</name>
    <dbReference type="NCBI Taxonomy" id="384677"/>
    <lineage>
        <taxon>Bacteria</taxon>
        <taxon>Bacillati</taxon>
        <taxon>Actinomycetota</taxon>
        <taxon>Actinomycetes</taxon>
        <taxon>Micrococcales</taxon>
        <taxon>Ornithinimicrobiaceae</taxon>
        <taxon>Ornithinimicrobium</taxon>
    </lineage>
</organism>
<dbReference type="PROSITE" id="PS51257">
    <property type="entry name" value="PROKAR_LIPOPROTEIN"/>
    <property type="match status" value="1"/>
</dbReference>
<protein>
    <recommendedName>
        <fullName evidence="5">Nuclear transport factor 2 family protein</fullName>
    </recommendedName>
</protein>
<gene>
    <name evidence="3" type="ORF">GCM10011509_03690</name>
</gene>
<evidence type="ECO:0000313" key="4">
    <source>
        <dbReference type="Proteomes" id="UP000662111"/>
    </source>
</evidence>
<name>A0ABQ2F3J8_9MICO</name>
<sequence>MRRALLTVVAVPALVTALAACSGDDGSPDPTTPPADPSAATAPGDAADGTAPAATQAPAGDDTAVATATVEPEDVEGGEEGQAAADVAAAFLVAMVNARPEACDHLLSFTDIERPMTAVEADYAMCAELLPEVLRAETEAQGLDAEAAAALEGLVIRGADVDGDTAVVDADNYPPDLATSMGDAAMTLKRVDDRWYVDLEDSFAVPTAP</sequence>
<evidence type="ECO:0000256" key="2">
    <source>
        <dbReference type="SAM" id="SignalP"/>
    </source>
</evidence>
<evidence type="ECO:0000256" key="1">
    <source>
        <dbReference type="SAM" id="MobiDB-lite"/>
    </source>
</evidence>
<reference evidence="4" key="1">
    <citation type="journal article" date="2019" name="Int. J. Syst. Evol. Microbiol.">
        <title>The Global Catalogue of Microorganisms (GCM) 10K type strain sequencing project: providing services to taxonomists for standard genome sequencing and annotation.</title>
        <authorList>
            <consortium name="The Broad Institute Genomics Platform"/>
            <consortium name="The Broad Institute Genome Sequencing Center for Infectious Disease"/>
            <person name="Wu L."/>
            <person name="Ma J."/>
        </authorList>
    </citation>
    <scope>NUCLEOTIDE SEQUENCE [LARGE SCALE GENOMIC DNA]</scope>
    <source>
        <strain evidence="4">CGMCC 1.5362</strain>
    </source>
</reference>
<dbReference type="EMBL" id="BMLB01000001">
    <property type="protein sequence ID" value="GGK58566.1"/>
    <property type="molecule type" value="Genomic_DNA"/>
</dbReference>
<keyword evidence="2" id="KW-0732">Signal</keyword>
<accession>A0ABQ2F3J8</accession>
<dbReference type="RefSeq" id="WP_022920867.1">
    <property type="nucleotide sequence ID" value="NZ_BMLB01000001.1"/>
</dbReference>
<feature type="region of interest" description="Disordered" evidence="1">
    <location>
        <begin position="22"/>
        <end position="64"/>
    </location>
</feature>
<feature type="signal peptide" evidence="2">
    <location>
        <begin position="1"/>
        <end position="19"/>
    </location>
</feature>
<feature type="chain" id="PRO_5046575432" description="Nuclear transport factor 2 family protein" evidence="2">
    <location>
        <begin position="20"/>
        <end position="209"/>
    </location>
</feature>
<feature type="compositionally biased region" description="Low complexity" evidence="1">
    <location>
        <begin position="37"/>
        <end position="64"/>
    </location>
</feature>
<proteinExistence type="predicted"/>
<keyword evidence="4" id="KW-1185">Reference proteome</keyword>
<evidence type="ECO:0000313" key="3">
    <source>
        <dbReference type="EMBL" id="GGK58566.1"/>
    </source>
</evidence>